<evidence type="ECO:0000313" key="5">
    <source>
        <dbReference type="EMBL" id="MEM5500383.1"/>
    </source>
</evidence>
<name>A0ABU9T2N5_9HYPH</name>
<protein>
    <submittedName>
        <fullName evidence="5">TRAP transporter substrate-binding protein</fullName>
    </submittedName>
</protein>
<keyword evidence="3 4" id="KW-0732">Signal</keyword>
<proteinExistence type="inferred from homology"/>
<dbReference type="PANTHER" id="PTHR33376">
    <property type="match status" value="1"/>
</dbReference>
<dbReference type="Proteomes" id="UP001477870">
    <property type="component" value="Unassembled WGS sequence"/>
</dbReference>
<sequence>MYKTTLTLTALLFSTAAHAQDSLSVVGSWSGLPLHKNYEAPFWTTSLPDASGGTLEVVLTTHDQMGISGGDVFRMMSQGVFDIGMTAADYAVSDSAALEGLDVPLVASDADEAKAALDAARPMMNDIFETVFNAHVIGTAPYPAQIVFCNAPITGLADLKGLKVRASGRMTANVLEGLNAEAVTMAFGEVPGALQRGVIDCAVTGAGSGYGSGWWEVSTHLLPLALGGWDPVVAAIRMDRWNAMNPDMQQTLTTAFVEQIEVPAWAEAQANIPTEIACLTGGDECPLGDTRNMTLVEVTPADEELVKDLLITKILPEWSERAGGDWGQRWNDTVGVATGVSFVAN</sequence>
<feature type="signal peptide" evidence="4">
    <location>
        <begin position="1"/>
        <end position="19"/>
    </location>
</feature>
<dbReference type="SUPFAM" id="SSF53850">
    <property type="entry name" value="Periplasmic binding protein-like II"/>
    <property type="match status" value="1"/>
</dbReference>
<evidence type="ECO:0000256" key="4">
    <source>
        <dbReference type="SAM" id="SignalP"/>
    </source>
</evidence>
<dbReference type="NCBIfam" id="NF037995">
    <property type="entry name" value="TRAP_S1"/>
    <property type="match status" value="1"/>
</dbReference>
<dbReference type="PANTHER" id="PTHR33376:SF7">
    <property type="entry name" value="C4-DICARBOXYLATE-BINDING PROTEIN DCTB"/>
    <property type="match status" value="1"/>
</dbReference>
<dbReference type="RefSeq" id="WP_342846520.1">
    <property type="nucleotide sequence ID" value="NZ_JBBMQO010000001.1"/>
</dbReference>
<dbReference type="InterPro" id="IPR038404">
    <property type="entry name" value="TRAP_DctP_sf"/>
</dbReference>
<keyword evidence="6" id="KW-1185">Reference proteome</keyword>
<dbReference type="CDD" id="cd13602">
    <property type="entry name" value="PBP2_TRAP_BpDctp6_7"/>
    <property type="match status" value="1"/>
</dbReference>
<accession>A0ABU9T2N5</accession>
<keyword evidence="2" id="KW-0813">Transport</keyword>
<reference evidence="5 6" key="1">
    <citation type="submission" date="2024-03" db="EMBL/GenBank/DDBJ databases">
        <title>Community enrichment and isolation of bacterial strains for fucoidan degradation.</title>
        <authorList>
            <person name="Sichert A."/>
        </authorList>
    </citation>
    <scope>NUCLEOTIDE SEQUENCE [LARGE SCALE GENOMIC DNA]</scope>
    <source>
        <strain evidence="5 6">AS62</strain>
    </source>
</reference>
<comment type="similarity">
    <text evidence="1">Belongs to the bacterial solute-binding protein 7 family.</text>
</comment>
<organism evidence="5 6">
    <name type="scientific">Ahrensia kielensis</name>
    <dbReference type="NCBI Taxonomy" id="76980"/>
    <lineage>
        <taxon>Bacteria</taxon>
        <taxon>Pseudomonadati</taxon>
        <taxon>Pseudomonadota</taxon>
        <taxon>Alphaproteobacteria</taxon>
        <taxon>Hyphomicrobiales</taxon>
        <taxon>Ahrensiaceae</taxon>
        <taxon>Ahrensia</taxon>
    </lineage>
</organism>
<dbReference type="InterPro" id="IPR018389">
    <property type="entry name" value="DctP_fam"/>
</dbReference>
<evidence type="ECO:0000256" key="1">
    <source>
        <dbReference type="ARBA" id="ARBA00009023"/>
    </source>
</evidence>
<gene>
    <name evidence="5" type="ORF">WNY59_02140</name>
</gene>
<evidence type="ECO:0000256" key="2">
    <source>
        <dbReference type="ARBA" id="ARBA00022448"/>
    </source>
</evidence>
<evidence type="ECO:0000313" key="6">
    <source>
        <dbReference type="Proteomes" id="UP001477870"/>
    </source>
</evidence>
<comment type="caution">
    <text evidence="5">The sequence shown here is derived from an EMBL/GenBank/DDBJ whole genome shotgun (WGS) entry which is preliminary data.</text>
</comment>
<feature type="chain" id="PRO_5046985655" evidence="4">
    <location>
        <begin position="20"/>
        <end position="345"/>
    </location>
</feature>
<evidence type="ECO:0000256" key="3">
    <source>
        <dbReference type="ARBA" id="ARBA00022729"/>
    </source>
</evidence>
<dbReference type="Gene3D" id="3.40.190.170">
    <property type="entry name" value="Bacterial extracellular solute-binding protein, family 7"/>
    <property type="match status" value="1"/>
</dbReference>
<dbReference type="EMBL" id="JBBMQO010000001">
    <property type="protein sequence ID" value="MEM5500383.1"/>
    <property type="molecule type" value="Genomic_DNA"/>
</dbReference>
<dbReference type="Pfam" id="PF03480">
    <property type="entry name" value="DctP"/>
    <property type="match status" value="1"/>
</dbReference>